<evidence type="ECO:0000313" key="1">
    <source>
        <dbReference type="EMBL" id="WPB86901.1"/>
    </source>
</evidence>
<accession>A0ABZ0PNU1</accession>
<dbReference type="SUPFAM" id="SSF53335">
    <property type="entry name" value="S-adenosyl-L-methionine-dependent methyltransferases"/>
    <property type="match status" value="1"/>
</dbReference>
<name>A0ABZ0PNU1_9PROT</name>
<sequence>MEKPQSRYGGAYWEERSDLIYYRVVEYLVRCVGAKATSIIDVGTGKCPYLEWFHWIEKKTSIDIIAPYASETVEAIYGNILTTELPQKFDLCLCLQVLEHVQDPAPFARRLTELGKRVIVSVPYNWPPGQTPGHVQDPVDLDLLSQWFGRRPNYHIIVQEPLRTKKHERLIAIYDADPKRRFGGTEIQSRIMPLAKA</sequence>
<dbReference type="EMBL" id="CP137852">
    <property type="protein sequence ID" value="WPB86901.1"/>
    <property type="molecule type" value="Genomic_DNA"/>
</dbReference>
<dbReference type="RefSeq" id="WP_318650857.1">
    <property type="nucleotide sequence ID" value="NZ_CP137852.1"/>
</dbReference>
<keyword evidence="2" id="KW-1185">Reference proteome</keyword>
<evidence type="ECO:0000313" key="2">
    <source>
        <dbReference type="Proteomes" id="UP001305521"/>
    </source>
</evidence>
<reference evidence="1 2" key="1">
    <citation type="submission" date="2023-11" db="EMBL/GenBank/DDBJ databases">
        <title>Arctic aerobic anoxygenic photoheterotroph Sediminicoccus rosea KRV36 adapts its photosynthesis to long days of polar summer.</title>
        <authorList>
            <person name="Tomasch J."/>
            <person name="Kopejtka K."/>
            <person name="Bily T."/>
            <person name="Gardiner A.T."/>
            <person name="Gardian Z."/>
            <person name="Shivaramu S."/>
            <person name="Koblizek M."/>
            <person name="Engelhardt F."/>
            <person name="Kaftan D."/>
        </authorList>
    </citation>
    <scope>NUCLEOTIDE SEQUENCE [LARGE SCALE GENOMIC DNA]</scope>
    <source>
        <strain evidence="1 2">R-30</strain>
    </source>
</reference>
<dbReference type="Proteomes" id="UP001305521">
    <property type="component" value="Chromosome"/>
</dbReference>
<gene>
    <name evidence="1" type="ORF">R9Z33_08485</name>
</gene>
<evidence type="ECO:0008006" key="3">
    <source>
        <dbReference type="Google" id="ProtNLM"/>
    </source>
</evidence>
<organism evidence="1 2">
    <name type="scientific">Sediminicoccus rosea</name>
    <dbReference type="NCBI Taxonomy" id="1225128"/>
    <lineage>
        <taxon>Bacteria</taxon>
        <taxon>Pseudomonadati</taxon>
        <taxon>Pseudomonadota</taxon>
        <taxon>Alphaproteobacteria</taxon>
        <taxon>Acetobacterales</taxon>
        <taxon>Roseomonadaceae</taxon>
        <taxon>Sediminicoccus</taxon>
    </lineage>
</organism>
<protein>
    <recommendedName>
        <fullName evidence="3">Methyltransferase domain-containing protein</fullName>
    </recommendedName>
</protein>
<proteinExistence type="predicted"/>
<dbReference type="Gene3D" id="3.40.50.150">
    <property type="entry name" value="Vaccinia Virus protein VP39"/>
    <property type="match status" value="1"/>
</dbReference>
<dbReference type="InterPro" id="IPR029063">
    <property type="entry name" value="SAM-dependent_MTases_sf"/>
</dbReference>